<proteinExistence type="predicted"/>
<evidence type="ECO:0000313" key="2">
    <source>
        <dbReference type="Proteomes" id="UP000002072"/>
    </source>
</evidence>
<dbReference type="RefSeq" id="WP_012858376.1">
    <property type="nucleotide sequence ID" value="NC_013515.1"/>
</dbReference>
<gene>
    <name evidence="1" type="ordered locus">Smon_0335</name>
</gene>
<dbReference type="STRING" id="519441.Smon_0335"/>
<dbReference type="OrthoDB" id="6293663at2"/>
<keyword evidence="2" id="KW-1185">Reference proteome</keyword>
<evidence type="ECO:0000313" key="1">
    <source>
        <dbReference type="EMBL" id="ACZ00819.1"/>
    </source>
</evidence>
<dbReference type="Proteomes" id="UP000002072">
    <property type="component" value="Chromosome"/>
</dbReference>
<accession>D1AWZ3</accession>
<dbReference type="HOGENOM" id="CLU_2636576_0_0_0"/>
<sequence>MQKNCIICGSEEFCIKNVYLPVKDMKNNDDLTQRIFDLISKNELFYLRICRCCGKTELYNAAIVEEKFAKNNCKCPK</sequence>
<dbReference type="EMBL" id="CP001779">
    <property type="protein sequence ID" value="ACZ00819.1"/>
    <property type="molecule type" value="Genomic_DNA"/>
</dbReference>
<dbReference type="KEGG" id="smf:Smon_0335"/>
<organism evidence="1 2">
    <name type="scientific">Streptobacillus moniliformis (strain ATCC 14647 / DSM 12112 / NCTC 10651 / 9901)</name>
    <dbReference type="NCBI Taxonomy" id="519441"/>
    <lineage>
        <taxon>Bacteria</taxon>
        <taxon>Fusobacteriati</taxon>
        <taxon>Fusobacteriota</taxon>
        <taxon>Fusobacteriia</taxon>
        <taxon>Fusobacteriales</taxon>
        <taxon>Leptotrichiaceae</taxon>
        <taxon>Streptobacillus</taxon>
    </lineage>
</organism>
<name>D1AWZ3_STRM9</name>
<protein>
    <submittedName>
        <fullName evidence="1">Uncharacterized protein</fullName>
    </submittedName>
</protein>
<dbReference type="eggNOG" id="COG3478">
    <property type="taxonomic scope" value="Bacteria"/>
</dbReference>
<dbReference type="AlphaFoldDB" id="D1AWZ3"/>
<dbReference type="GeneID" id="29673468"/>
<reference evidence="1 2" key="1">
    <citation type="journal article" date="2009" name="Stand. Genomic Sci.">
        <title>Complete genome sequence of Streptobacillus moniliformis type strain (9901T).</title>
        <authorList>
            <person name="Nolan M."/>
            <person name="Gronow S."/>
            <person name="Lapidus A."/>
            <person name="Ivanova N."/>
            <person name="Copeland A."/>
            <person name="Lucas S."/>
            <person name="Del Rio T.G."/>
            <person name="Chen F."/>
            <person name="Tice H."/>
            <person name="Pitluck S."/>
            <person name="Cheng J.F."/>
            <person name="Sims D."/>
            <person name="Meincke L."/>
            <person name="Bruce D."/>
            <person name="Goodwin L."/>
            <person name="Brettin T."/>
            <person name="Han C."/>
            <person name="Detter J.C."/>
            <person name="Ovchinikova G."/>
            <person name="Pati A."/>
            <person name="Mavromatis K."/>
            <person name="Mikhailova N."/>
            <person name="Chen A."/>
            <person name="Palaniappan K."/>
            <person name="Land M."/>
            <person name="Hauser L."/>
            <person name="Chang Y.J."/>
            <person name="Jeffries C.D."/>
            <person name="Rohde M."/>
            <person name="Sproer C."/>
            <person name="Goker M."/>
            <person name="Bristow J."/>
            <person name="Eisen J.A."/>
            <person name="Markowitz V."/>
            <person name="Hugenholtz P."/>
            <person name="Kyrpides N.C."/>
            <person name="Klenk H.P."/>
            <person name="Chain P."/>
        </authorList>
    </citation>
    <scope>NUCLEOTIDE SEQUENCE [LARGE SCALE GENOMIC DNA]</scope>
    <source>
        <strain evidence="2">ATCC 14647 / DSM 12112 / NCTC 10651 / 9901</strain>
    </source>
</reference>